<evidence type="ECO:0000313" key="2">
    <source>
        <dbReference type="EMBL" id="KYQ48204.1"/>
    </source>
</evidence>
<evidence type="ECO:0000256" key="1">
    <source>
        <dbReference type="SAM" id="MobiDB-lite"/>
    </source>
</evidence>
<organism evidence="2 3">
    <name type="scientific">Mycetomoellerius zeteki</name>
    <dbReference type="NCBI Taxonomy" id="64791"/>
    <lineage>
        <taxon>Eukaryota</taxon>
        <taxon>Metazoa</taxon>
        <taxon>Ecdysozoa</taxon>
        <taxon>Arthropoda</taxon>
        <taxon>Hexapoda</taxon>
        <taxon>Insecta</taxon>
        <taxon>Pterygota</taxon>
        <taxon>Neoptera</taxon>
        <taxon>Endopterygota</taxon>
        <taxon>Hymenoptera</taxon>
        <taxon>Apocrita</taxon>
        <taxon>Aculeata</taxon>
        <taxon>Formicoidea</taxon>
        <taxon>Formicidae</taxon>
        <taxon>Myrmicinae</taxon>
        <taxon>Mycetomoellerius</taxon>
    </lineage>
</organism>
<reference evidence="2 3" key="1">
    <citation type="submission" date="2015-09" db="EMBL/GenBank/DDBJ databases">
        <title>Trachymyrmex zeteki WGS genome.</title>
        <authorList>
            <person name="Nygaard S."/>
            <person name="Hu H."/>
            <person name="Boomsma J."/>
            <person name="Zhang G."/>
        </authorList>
    </citation>
    <scope>NUCLEOTIDE SEQUENCE [LARGE SCALE GENOMIC DNA]</scope>
    <source>
        <strain evidence="2">Tzet28-1</strain>
        <tissue evidence="2">Whole body</tissue>
    </source>
</reference>
<dbReference type="EMBL" id="KQ983020">
    <property type="protein sequence ID" value="KYQ48204.1"/>
    <property type="molecule type" value="Genomic_DNA"/>
</dbReference>
<name>A0A151WK43_9HYME</name>
<dbReference type="Proteomes" id="UP000075809">
    <property type="component" value="Unassembled WGS sequence"/>
</dbReference>
<protein>
    <submittedName>
        <fullName evidence="2">Uncharacterized protein</fullName>
    </submittedName>
</protein>
<keyword evidence="3" id="KW-1185">Reference proteome</keyword>
<evidence type="ECO:0000313" key="3">
    <source>
        <dbReference type="Proteomes" id="UP000075809"/>
    </source>
</evidence>
<gene>
    <name evidence="2" type="ORF">ALC60_12758</name>
</gene>
<sequence length="291" mass="32829">MSGSKKKLVGAEEAITAVTFSTTWMDGSESLSNFSDFFFLSLENAGRQISLHACYRVVLTSWFENAFHRHFRRSTPASPDLFYCGRVPVSKHPAESNIRGEAIIDKNGCLVAEWHTRACFPRHDDERFPHPRPLIKPDATRRRKRERSLKSRPGFAAGFRRSNFGSVAPHISPGDPNTDEYSTPLRKYLKAENSRNVSIELLFPFALGNRKTVHKCCNEGTYKRTMPYALKPNEDGDVDVYDVDVDIDIGVDVDVNVDGVILYVLCLTSRCARYGSRDNSASKVAIHFTFL</sequence>
<feature type="region of interest" description="Disordered" evidence="1">
    <location>
        <begin position="130"/>
        <end position="152"/>
    </location>
</feature>
<accession>A0A151WK43</accession>
<proteinExistence type="predicted"/>
<dbReference type="AlphaFoldDB" id="A0A151WK43"/>